<organism evidence="2 3">
    <name type="scientific">Parashewanella curva</name>
    <dbReference type="NCBI Taxonomy" id="2338552"/>
    <lineage>
        <taxon>Bacteria</taxon>
        <taxon>Pseudomonadati</taxon>
        <taxon>Pseudomonadota</taxon>
        <taxon>Gammaproteobacteria</taxon>
        <taxon>Alteromonadales</taxon>
        <taxon>Shewanellaceae</taxon>
        <taxon>Parashewanella</taxon>
    </lineage>
</organism>
<accession>A0A3L8PUB5</accession>
<keyword evidence="3" id="KW-1185">Reference proteome</keyword>
<dbReference type="Proteomes" id="UP000281474">
    <property type="component" value="Unassembled WGS sequence"/>
</dbReference>
<sequence>MALTRKQWNNIIILASAAMIGTLTVLHNKTANIPDDAIPLFDQQATIKQISVDGYTLTKNKNNWDCQPKLEQCQLWQQAWHQLKISPIAQPSLSDDKFKHLEITVQQSPQPMSWQFYTQDGFLKSASGNWYKIPPSLQNNLLPTELNKE</sequence>
<evidence type="ECO:0000256" key="1">
    <source>
        <dbReference type="SAM" id="Phobius"/>
    </source>
</evidence>
<gene>
    <name evidence="2" type="ORF">D5018_14395</name>
</gene>
<keyword evidence="1" id="KW-1133">Transmembrane helix</keyword>
<keyword evidence="1" id="KW-0812">Transmembrane</keyword>
<dbReference type="OrthoDB" id="5587008at2"/>
<dbReference type="AlphaFoldDB" id="A0A3L8PUB5"/>
<keyword evidence="1" id="KW-0472">Membrane</keyword>
<protein>
    <submittedName>
        <fullName evidence="2">Uncharacterized protein</fullName>
    </submittedName>
</protein>
<dbReference type="EMBL" id="QZEI01000047">
    <property type="protein sequence ID" value="RLV59015.1"/>
    <property type="molecule type" value="Genomic_DNA"/>
</dbReference>
<dbReference type="RefSeq" id="WP_121839699.1">
    <property type="nucleotide sequence ID" value="NZ_ML014796.1"/>
</dbReference>
<comment type="caution">
    <text evidence="2">The sequence shown here is derived from an EMBL/GenBank/DDBJ whole genome shotgun (WGS) entry which is preliminary data.</text>
</comment>
<evidence type="ECO:0000313" key="3">
    <source>
        <dbReference type="Proteomes" id="UP000281474"/>
    </source>
</evidence>
<proteinExistence type="predicted"/>
<evidence type="ECO:0000313" key="2">
    <source>
        <dbReference type="EMBL" id="RLV59015.1"/>
    </source>
</evidence>
<feature type="transmembrane region" description="Helical" evidence="1">
    <location>
        <begin position="7"/>
        <end position="26"/>
    </location>
</feature>
<name>A0A3L8PUB5_9GAMM</name>
<reference evidence="2 3" key="1">
    <citation type="submission" date="2018-09" db="EMBL/GenBank/DDBJ databases">
        <title>Phylogeny of the Shewanellaceae, and recommendation for two new genera, Pseudoshewanella and Parashewanella.</title>
        <authorList>
            <person name="Wang G."/>
        </authorList>
    </citation>
    <scope>NUCLEOTIDE SEQUENCE [LARGE SCALE GENOMIC DNA]</scope>
    <source>
        <strain evidence="2 3">C51</strain>
    </source>
</reference>